<dbReference type="GO" id="GO:0006508">
    <property type="term" value="P:proteolysis"/>
    <property type="evidence" value="ECO:0007669"/>
    <property type="project" value="InterPro"/>
</dbReference>
<evidence type="ECO:0000256" key="6">
    <source>
        <dbReference type="ARBA" id="ARBA00018421"/>
    </source>
</evidence>
<evidence type="ECO:0000256" key="7">
    <source>
        <dbReference type="ARBA" id="ARBA00022490"/>
    </source>
</evidence>
<dbReference type="Proteomes" id="UP000218231">
    <property type="component" value="Unassembled WGS sequence"/>
</dbReference>
<evidence type="ECO:0000259" key="9">
    <source>
        <dbReference type="Pfam" id="PF00326"/>
    </source>
</evidence>
<reference evidence="11 12" key="1">
    <citation type="journal article" date="2017" name="Curr. Biol.">
        <title>Genome architecture and evolution of a unichromosomal asexual nematode.</title>
        <authorList>
            <person name="Fradin H."/>
            <person name="Zegar C."/>
            <person name="Gutwein M."/>
            <person name="Lucas J."/>
            <person name="Kovtun M."/>
            <person name="Corcoran D."/>
            <person name="Baugh L.R."/>
            <person name="Kiontke K."/>
            <person name="Gunsalus K."/>
            <person name="Fitch D.H."/>
            <person name="Piano F."/>
        </authorList>
    </citation>
    <scope>NUCLEOTIDE SEQUENCE [LARGE SCALE GENOMIC DNA]</scope>
    <source>
        <strain evidence="11">PF1309</strain>
    </source>
</reference>
<sequence length="725" mass="80337">MATAAEIDVKGLERLKDLYGDLAQLGILTGGRITANNGKHINVITMWDNRVLAMKKLAKTQRLATVEKLPDGEIKLLSTTSMPITTYDSHGLAFTKSNDKVAQLFTIPDGNDKKQYLRIYDMESHVELLSADLSGQKKHGNIYGLGASPFGTLRFSHGQGHVLYAAEKQEKSANYFDADIEWDNETKVIESKVGKKFELQESWGEQLDVKRPVLGIVDISSGIATVLDQIPPGISPAFPIWAPDDGGIVFFGMDDDIKLGRIYCGNRKGTLMHYDLSSAVLTNIGKADMAIENPLFSLDGNKLFYFQRSADGPHQAYLELVSVPWLYNGAEPTVIVQITSQQKAQNEFPGLSFVQMASRAWSKDGKRMILSTAWGSKQELIAINVDTGCVTRLTNHGKVHGSWTVLDVDHETDTILAVCSAPNRPPAALIGTLPEVGREDKIVWSRLDTNSVIEKRRHLVNYNFNILGFKREDDLQYEGILITPNEGDKLPLVVNPHGGPHGISIASWPRRDVSLLLNSGFAVLQVNYRGSLGFGDSFVRSLAGHVGDADVKDVHHAAQTVLKMEPRLDASKVVLFGGSHGGFLVSHLIGQYPDFYKSCVALNPVLNIAAMHDITDIPDWTLYEGTGDQDFSWKKPLNNTELQAMFQSSPIAHADKVKNPYLLLIGEKDLRVVPHYRSFIRTLKANGVRTKILSYPSSNHPLEEVDVEADYSINMLRWFQKSLFV</sequence>
<comment type="subunit">
    <text evidence="4">Homotetramer.</text>
</comment>
<dbReference type="PANTHER" id="PTHR42776:SF4">
    <property type="entry name" value="ACYLAMINO-ACID-RELEASING ENZYME"/>
    <property type="match status" value="1"/>
</dbReference>
<dbReference type="FunFam" id="3.40.50.1820:FF:000043">
    <property type="entry name" value="acylamino-acid-releasing enzyme"/>
    <property type="match status" value="1"/>
</dbReference>
<evidence type="ECO:0000313" key="11">
    <source>
        <dbReference type="EMBL" id="PAV70887.1"/>
    </source>
</evidence>
<feature type="domain" description="Peptidase S9 prolyl oligopeptidase catalytic" evidence="9">
    <location>
        <begin position="513"/>
        <end position="723"/>
    </location>
</feature>
<dbReference type="EC" id="3.4.19.1" evidence="5"/>
<evidence type="ECO:0000256" key="2">
    <source>
        <dbReference type="ARBA" id="ARBA00004496"/>
    </source>
</evidence>
<feature type="domain" description="Acylamino-acid-releasing enzyme N-terminal" evidence="10">
    <location>
        <begin position="135"/>
        <end position="456"/>
    </location>
</feature>
<evidence type="ECO:0000256" key="4">
    <source>
        <dbReference type="ARBA" id="ARBA00011881"/>
    </source>
</evidence>
<dbReference type="InterPro" id="IPR045550">
    <property type="entry name" value="AARE_N"/>
</dbReference>
<dbReference type="Pfam" id="PF19283">
    <property type="entry name" value="APEH_N"/>
    <property type="match status" value="1"/>
</dbReference>
<dbReference type="GO" id="GO:0008242">
    <property type="term" value="F:omega peptidase activity"/>
    <property type="evidence" value="ECO:0007669"/>
    <property type="project" value="UniProtKB-EC"/>
</dbReference>
<evidence type="ECO:0000256" key="8">
    <source>
        <dbReference type="ARBA" id="ARBA00022801"/>
    </source>
</evidence>
<dbReference type="Gene3D" id="3.40.50.1820">
    <property type="entry name" value="alpha/beta hydrolase"/>
    <property type="match status" value="1"/>
</dbReference>
<organism evidence="11 12">
    <name type="scientific">Diploscapter pachys</name>
    <dbReference type="NCBI Taxonomy" id="2018661"/>
    <lineage>
        <taxon>Eukaryota</taxon>
        <taxon>Metazoa</taxon>
        <taxon>Ecdysozoa</taxon>
        <taxon>Nematoda</taxon>
        <taxon>Chromadorea</taxon>
        <taxon>Rhabditida</taxon>
        <taxon>Rhabditina</taxon>
        <taxon>Rhabditomorpha</taxon>
        <taxon>Rhabditoidea</taxon>
        <taxon>Rhabditidae</taxon>
        <taxon>Diploscapter</taxon>
    </lineage>
</organism>
<dbReference type="EMBL" id="LIAE01009175">
    <property type="protein sequence ID" value="PAV70887.1"/>
    <property type="molecule type" value="Genomic_DNA"/>
</dbReference>
<dbReference type="InterPro" id="IPR001375">
    <property type="entry name" value="Peptidase_S9_cat"/>
</dbReference>
<dbReference type="Pfam" id="PF00326">
    <property type="entry name" value="Peptidase_S9"/>
    <property type="match status" value="1"/>
</dbReference>
<evidence type="ECO:0000259" key="10">
    <source>
        <dbReference type="Pfam" id="PF19283"/>
    </source>
</evidence>
<dbReference type="GO" id="GO:0005737">
    <property type="term" value="C:cytoplasm"/>
    <property type="evidence" value="ECO:0007669"/>
    <property type="project" value="UniProtKB-SubCell"/>
</dbReference>
<comment type="catalytic activity">
    <reaction evidence="1">
        <text>Cleavage of an N-acetyl or N-formyl amino acid from the N-terminus of a polypeptide.</text>
        <dbReference type="EC" id="3.4.19.1"/>
    </reaction>
</comment>
<evidence type="ECO:0000313" key="12">
    <source>
        <dbReference type="Proteomes" id="UP000218231"/>
    </source>
</evidence>
<dbReference type="SUPFAM" id="SSF82171">
    <property type="entry name" value="DPP6 N-terminal domain-like"/>
    <property type="match status" value="1"/>
</dbReference>
<protein>
    <recommendedName>
        <fullName evidence="6">Acylamino-acid-releasing enzyme</fullName>
        <ecNumber evidence="5">3.4.19.1</ecNumber>
    </recommendedName>
</protein>
<accession>A0A2A2KAC1</accession>
<comment type="subcellular location">
    <subcellularLocation>
        <location evidence="2">Cytoplasm</location>
    </subcellularLocation>
</comment>
<dbReference type="InterPro" id="IPR029058">
    <property type="entry name" value="AB_hydrolase_fold"/>
</dbReference>
<dbReference type="SUPFAM" id="SSF53474">
    <property type="entry name" value="alpha/beta-Hydrolases"/>
    <property type="match status" value="1"/>
</dbReference>
<dbReference type="PANTHER" id="PTHR42776">
    <property type="entry name" value="SERINE PEPTIDASE S9 FAMILY MEMBER"/>
    <property type="match status" value="1"/>
</dbReference>
<dbReference type="AlphaFoldDB" id="A0A2A2KAC1"/>
<dbReference type="InterPro" id="IPR011042">
    <property type="entry name" value="6-blade_b-propeller_TolB-like"/>
</dbReference>
<dbReference type="STRING" id="2018661.A0A2A2KAC1"/>
<comment type="caution">
    <text evidence="11">The sequence shown here is derived from an EMBL/GenBank/DDBJ whole genome shotgun (WGS) entry which is preliminary data.</text>
</comment>
<evidence type="ECO:0000256" key="1">
    <source>
        <dbReference type="ARBA" id="ARBA00000721"/>
    </source>
</evidence>
<keyword evidence="12" id="KW-1185">Reference proteome</keyword>
<comment type="similarity">
    <text evidence="3">Belongs to the peptidase S9C family.</text>
</comment>
<proteinExistence type="inferred from homology"/>
<gene>
    <name evidence="11" type="ORF">WR25_14676</name>
</gene>
<dbReference type="OrthoDB" id="416344at2759"/>
<evidence type="ECO:0000256" key="3">
    <source>
        <dbReference type="ARBA" id="ARBA00010040"/>
    </source>
</evidence>
<keyword evidence="8" id="KW-0378">Hydrolase</keyword>
<dbReference type="Gene3D" id="2.120.10.30">
    <property type="entry name" value="TolB, C-terminal domain"/>
    <property type="match status" value="1"/>
</dbReference>
<dbReference type="GO" id="GO:0004252">
    <property type="term" value="F:serine-type endopeptidase activity"/>
    <property type="evidence" value="ECO:0007669"/>
    <property type="project" value="TreeGrafter"/>
</dbReference>
<name>A0A2A2KAC1_9BILA</name>
<keyword evidence="7" id="KW-0963">Cytoplasm</keyword>
<evidence type="ECO:0000256" key="5">
    <source>
        <dbReference type="ARBA" id="ARBA00012917"/>
    </source>
</evidence>